<feature type="transmembrane region" description="Helical" evidence="9">
    <location>
        <begin position="564"/>
        <end position="580"/>
    </location>
</feature>
<protein>
    <submittedName>
        <fullName evidence="11">Ionotropic receptor 93a</fullName>
    </submittedName>
</protein>
<evidence type="ECO:0000256" key="1">
    <source>
        <dbReference type="ARBA" id="ARBA00004651"/>
    </source>
</evidence>
<gene>
    <name evidence="11" type="primary">Ir93a_1</name>
    <name evidence="11" type="ORF">FJT64_014972</name>
</gene>
<dbReference type="Gene3D" id="1.10.287.70">
    <property type="match status" value="1"/>
</dbReference>
<keyword evidence="8" id="KW-0325">Glycoprotein</keyword>
<dbReference type="EMBL" id="VIIS01000010">
    <property type="protein sequence ID" value="KAF0314635.1"/>
    <property type="molecule type" value="Genomic_DNA"/>
</dbReference>
<feature type="transmembrane region" description="Helical" evidence="9">
    <location>
        <begin position="297"/>
        <end position="315"/>
    </location>
</feature>
<sequence>MTPVAPWLPPGEAADMEAVTRPLPMVKMLVVVLVLPPAVLPTSQLLTELPAEGGCRSEPLSAALAALLTLTPPSEVTIVGTDSGREAAGCLTRRLWAAGVATAHETASSEHGGGTLAVLGTARDVAAAYRRVRPPGPVHRDRLVHSPCALLASSSPGDGSVRLSAVGAVTDGRVTLSAPTPDWRLRHLGGRPLRVALTTAGAPSEPCTHDLFGYRPLPDGGAHFCGYLGETFALLAAHLRFRIEAKIIGGCGMTLANGSAYGRLAALQRGEADIGVGSCTVMYERLGVLLFEVYRPAVWALVLALAPAAAALRWLTAAAERRCRLPSRRQRWSPLLLESVALLSGQGVSARGAGAAGRTLVFFLYVVTVTLAAVYAGNLTAFLSLPRWQPPLDSLEQLADSDVQPHVVRGHSQFHMFQNQTTGARGRIWAKMTACPDCIHRSSTSTYTTSFLKRIASGEAVLFQSPRSLINRAHRLMEETGQTSERCPFHLARENLRRDFYAMMLQKNSMYTPLLDDSIRWLKQFGIVQYLYRRNVPSRCGGPATGAAVSAAPKMNLSVLRGPFFCWMAGMALACVAFFVERLSAFGRSKPTVLQGNVKWW</sequence>
<dbReference type="GO" id="GO:0005886">
    <property type="term" value="C:plasma membrane"/>
    <property type="evidence" value="ECO:0007669"/>
    <property type="project" value="UniProtKB-SubCell"/>
</dbReference>
<dbReference type="Proteomes" id="UP000440578">
    <property type="component" value="Unassembled WGS sequence"/>
</dbReference>
<dbReference type="GO" id="GO:0050906">
    <property type="term" value="P:detection of stimulus involved in sensory perception"/>
    <property type="evidence" value="ECO:0007669"/>
    <property type="project" value="UniProtKB-ARBA"/>
</dbReference>
<comment type="subcellular location">
    <subcellularLocation>
        <location evidence="1">Cell membrane</location>
        <topology evidence="1">Multi-pass membrane protein</topology>
    </subcellularLocation>
</comment>
<dbReference type="InterPro" id="IPR052192">
    <property type="entry name" value="Insect_Ionotropic_Sensory_Rcpt"/>
</dbReference>
<evidence type="ECO:0000256" key="4">
    <source>
        <dbReference type="ARBA" id="ARBA00022692"/>
    </source>
</evidence>
<evidence type="ECO:0000256" key="8">
    <source>
        <dbReference type="ARBA" id="ARBA00023180"/>
    </source>
</evidence>
<evidence type="ECO:0000256" key="2">
    <source>
        <dbReference type="ARBA" id="ARBA00008685"/>
    </source>
</evidence>
<comment type="caution">
    <text evidence="11">The sequence shown here is derived from an EMBL/GenBank/DDBJ whole genome shotgun (WGS) entry which is preliminary data.</text>
</comment>
<keyword evidence="5 9" id="KW-1133">Transmembrane helix</keyword>
<dbReference type="PANTHER" id="PTHR42643:SF24">
    <property type="entry name" value="IONOTROPIC RECEPTOR 60A"/>
    <property type="match status" value="1"/>
</dbReference>
<dbReference type="Gene3D" id="3.40.190.10">
    <property type="entry name" value="Periplasmic binding protein-like II"/>
    <property type="match status" value="1"/>
</dbReference>
<keyword evidence="4 9" id="KW-0812">Transmembrane</keyword>
<evidence type="ECO:0000256" key="3">
    <source>
        <dbReference type="ARBA" id="ARBA00022475"/>
    </source>
</evidence>
<evidence type="ECO:0000256" key="6">
    <source>
        <dbReference type="ARBA" id="ARBA00023136"/>
    </source>
</evidence>
<keyword evidence="6 9" id="KW-0472">Membrane</keyword>
<dbReference type="GO" id="GO:0015276">
    <property type="term" value="F:ligand-gated monoatomic ion channel activity"/>
    <property type="evidence" value="ECO:0007669"/>
    <property type="project" value="InterPro"/>
</dbReference>
<evidence type="ECO:0000313" key="12">
    <source>
        <dbReference type="Proteomes" id="UP000440578"/>
    </source>
</evidence>
<evidence type="ECO:0000256" key="9">
    <source>
        <dbReference type="SAM" id="Phobius"/>
    </source>
</evidence>
<dbReference type="OrthoDB" id="6382723at2759"/>
<reference evidence="11 12" key="1">
    <citation type="submission" date="2019-07" db="EMBL/GenBank/DDBJ databases">
        <title>Draft genome assembly of a fouling barnacle, Amphibalanus amphitrite (Darwin, 1854): The first reference genome for Thecostraca.</title>
        <authorList>
            <person name="Kim W."/>
        </authorList>
    </citation>
    <scope>NUCLEOTIDE SEQUENCE [LARGE SCALE GENOMIC DNA]</scope>
    <source>
        <strain evidence="11">SNU_AA5</strain>
        <tissue evidence="11">Soma without cirri and trophi</tissue>
    </source>
</reference>
<dbReference type="SUPFAM" id="SSF53850">
    <property type="entry name" value="Periplasmic binding protein-like II"/>
    <property type="match status" value="1"/>
</dbReference>
<evidence type="ECO:0000256" key="5">
    <source>
        <dbReference type="ARBA" id="ARBA00022989"/>
    </source>
</evidence>
<name>A0A6A4X5Z4_AMPAM</name>
<proteinExistence type="inferred from homology"/>
<keyword evidence="12" id="KW-1185">Reference proteome</keyword>
<evidence type="ECO:0000256" key="7">
    <source>
        <dbReference type="ARBA" id="ARBA00023170"/>
    </source>
</evidence>
<keyword evidence="7 11" id="KW-0675">Receptor</keyword>
<evidence type="ECO:0000313" key="11">
    <source>
        <dbReference type="EMBL" id="KAF0314635.1"/>
    </source>
</evidence>
<comment type="similarity">
    <text evidence="2">Belongs to the glutamate-gated ion channel (TC 1.A.10.1) family.</text>
</comment>
<accession>A0A6A4X5Z4</accession>
<feature type="domain" description="Ionotropic glutamate receptor C-terminal" evidence="10">
    <location>
        <begin position="298"/>
        <end position="570"/>
    </location>
</feature>
<dbReference type="PANTHER" id="PTHR42643">
    <property type="entry name" value="IONOTROPIC RECEPTOR 20A-RELATED"/>
    <property type="match status" value="1"/>
</dbReference>
<dbReference type="AlphaFoldDB" id="A0A6A4X5Z4"/>
<evidence type="ECO:0000259" key="10">
    <source>
        <dbReference type="Pfam" id="PF00060"/>
    </source>
</evidence>
<dbReference type="Pfam" id="PF00060">
    <property type="entry name" value="Lig_chan"/>
    <property type="match status" value="1"/>
</dbReference>
<keyword evidence="3" id="KW-1003">Cell membrane</keyword>
<feature type="transmembrane region" description="Helical" evidence="9">
    <location>
        <begin position="362"/>
        <end position="385"/>
    </location>
</feature>
<organism evidence="11 12">
    <name type="scientific">Amphibalanus amphitrite</name>
    <name type="common">Striped barnacle</name>
    <name type="synonym">Balanus amphitrite</name>
    <dbReference type="NCBI Taxonomy" id="1232801"/>
    <lineage>
        <taxon>Eukaryota</taxon>
        <taxon>Metazoa</taxon>
        <taxon>Ecdysozoa</taxon>
        <taxon>Arthropoda</taxon>
        <taxon>Crustacea</taxon>
        <taxon>Multicrustacea</taxon>
        <taxon>Cirripedia</taxon>
        <taxon>Thoracica</taxon>
        <taxon>Thoracicalcarea</taxon>
        <taxon>Balanomorpha</taxon>
        <taxon>Balanoidea</taxon>
        <taxon>Balanidae</taxon>
        <taxon>Amphibalaninae</taxon>
        <taxon>Amphibalanus</taxon>
    </lineage>
</organism>
<dbReference type="InterPro" id="IPR001320">
    <property type="entry name" value="Iontro_rcpt_C"/>
</dbReference>